<evidence type="ECO:0000313" key="2">
    <source>
        <dbReference type="Proteomes" id="UP000887159"/>
    </source>
</evidence>
<reference evidence="1" key="1">
    <citation type="submission" date="2020-08" db="EMBL/GenBank/DDBJ databases">
        <title>Multicomponent nature underlies the extraordinary mechanical properties of spider dragline silk.</title>
        <authorList>
            <person name="Kono N."/>
            <person name="Nakamura H."/>
            <person name="Mori M."/>
            <person name="Yoshida Y."/>
            <person name="Ohtoshi R."/>
            <person name="Malay A.D."/>
            <person name="Moran D.A.P."/>
            <person name="Tomita M."/>
            <person name="Numata K."/>
            <person name="Arakawa K."/>
        </authorList>
    </citation>
    <scope>NUCLEOTIDE SEQUENCE</scope>
</reference>
<accession>A0A8X6SFU3</accession>
<dbReference type="AlphaFoldDB" id="A0A8X6SFU3"/>
<protein>
    <submittedName>
        <fullName evidence="1">Histone-lysine N-methyltransferase SETMAR</fullName>
    </submittedName>
</protein>
<dbReference type="Gene3D" id="3.30.420.10">
    <property type="entry name" value="Ribonuclease H-like superfamily/Ribonuclease H"/>
    <property type="match status" value="1"/>
</dbReference>
<dbReference type="GO" id="GO:0003676">
    <property type="term" value="F:nucleic acid binding"/>
    <property type="evidence" value="ECO:0007669"/>
    <property type="project" value="InterPro"/>
</dbReference>
<comment type="caution">
    <text evidence="1">The sequence shown here is derived from an EMBL/GenBank/DDBJ whole genome shotgun (WGS) entry which is preliminary data.</text>
</comment>
<dbReference type="PANTHER" id="PTHR46060:SF1">
    <property type="entry name" value="MARINER MOS1 TRANSPOSASE-LIKE PROTEIN"/>
    <property type="match status" value="1"/>
</dbReference>
<dbReference type="InterPro" id="IPR052709">
    <property type="entry name" value="Transposase-MT_Hybrid"/>
</dbReference>
<dbReference type="EMBL" id="BMAU01021276">
    <property type="protein sequence ID" value="GFY07626.1"/>
    <property type="molecule type" value="Genomic_DNA"/>
</dbReference>
<dbReference type="InterPro" id="IPR036397">
    <property type="entry name" value="RNaseH_sf"/>
</dbReference>
<sequence length="126" mass="14661">MIPRTTVNSEIYCRTLKKLKSAIQNKHRALLYSGVVLSHDNTCPHAAVRTREVLSKFKWDVIQHPSYRMDFASSVYHLFTAMKKWPEGQHFAHDEELKNCGTHWFKSLAVVFNTEEIGKTVQQELE</sequence>
<proteinExistence type="predicted"/>
<organism evidence="1 2">
    <name type="scientific">Trichonephila clavipes</name>
    <name type="common">Golden silk orbweaver</name>
    <name type="synonym">Nephila clavipes</name>
    <dbReference type="NCBI Taxonomy" id="2585209"/>
    <lineage>
        <taxon>Eukaryota</taxon>
        <taxon>Metazoa</taxon>
        <taxon>Ecdysozoa</taxon>
        <taxon>Arthropoda</taxon>
        <taxon>Chelicerata</taxon>
        <taxon>Arachnida</taxon>
        <taxon>Araneae</taxon>
        <taxon>Araneomorphae</taxon>
        <taxon>Entelegynae</taxon>
        <taxon>Araneoidea</taxon>
        <taxon>Nephilidae</taxon>
        <taxon>Trichonephila</taxon>
    </lineage>
</organism>
<gene>
    <name evidence="1" type="primary">SETMAR_73</name>
    <name evidence="1" type="ORF">TNCV_4094961</name>
</gene>
<keyword evidence="2" id="KW-1185">Reference proteome</keyword>
<dbReference type="PANTHER" id="PTHR46060">
    <property type="entry name" value="MARINER MOS1 TRANSPOSASE-LIKE PROTEIN"/>
    <property type="match status" value="1"/>
</dbReference>
<evidence type="ECO:0000313" key="1">
    <source>
        <dbReference type="EMBL" id="GFY07626.1"/>
    </source>
</evidence>
<dbReference type="Proteomes" id="UP000887159">
    <property type="component" value="Unassembled WGS sequence"/>
</dbReference>
<name>A0A8X6SFU3_TRICX</name>